<sequence length="134" mass="15195">MAFSLDFCSSVFTLRYMSPLTITSPEDFTPYLIRVNFDEIKPIELARMLLRHSHVRHPRLLIDCQHLRCLRTRGVAYFVSQLLTLRSSGATILLSNVDARLHRTLRLLRLDVLFQVDVPATGSSGCSQSTSGLM</sequence>
<evidence type="ECO:0000259" key="1">
    <source>
        <dbReference type="PROSITE" id="PS50801"/>
    </source>
</evidence>
<dbReference type="SUPFAM" id="SSF52091">
    <property type="entry name" value="SpoIIaa-like"/>
    <property type="match status" value="1"/>
</dbReference>
<dbReference type="Pfam" id="PF01740">
    <property type="entry name" value="STAS"/>
    <property type="match status" value="1"/>
</dbReference>
<comment type="caution">
    <text evidence="2">The sequence shown here is derived from an EMBL/GenBank/DDBJ whole genome shotgun (WGS) entry which is preliminary data.</text>
</comment>
<dbReference type="OrthoDB" id="894187at2"/>
<dbReference type="Gene3D" id="3.30.750.24">
    <property type="entry name" value="STAS domain"/>
    <property type="match status" value="1"/>
</dbReference>
<dbReference type="Proteomes" id="UP000297739">
    <property type="component" value="Unassembled WGS sequence"/>
</dbReference>
<dbReference type="AlphaFoldDB" id="A0A4Z0PR29"/>
<keyword evidence="3" id="KW-1185">Reference proteome</keyword>
<name>A0A4Z0PR29_9BACT</name>
<accession>A0A4Z0PR29</accession>
<dbReference type="InterPro" id="IPR036513">
    <property type="entry name" value="STAS_dom_sf"/>
</dbReference>
<dbReference type="InterPro" id="IPR002645">
    <property type="entry name" value="STAS_dom"/>
</dbReference>
<dbReference type="EMBL" id="SRLD01000005">
    <property type="protein sequence ID" value="TGE18874.1"/>
    <property type="molecule type" value="Genomic_DNA"/>
</dbReference>
<proteinExistence type="predicted"/>
<gene>
    <name evidence="2" type="ORF">E5J99_03780</name>
</gene>
<evidence type="ECO:0000313" key="3">
    <source>
        <dbReference type="Proteomes" id="UP000297739"/>
    </source>
</evidence>
<dbReference type="PROSITE" id="PS50801">
    <property type="entry name" value="STAS"/>
    <property type="match status" value="1"/>
</dbReference>
<protein>
    <submittedName>
        <fullName evidence="2">STAS domain-containing protein</fullName>
    </submittedName>
</protein>
<organism evidence="2 3">
    <name type="scientific">Hymenobacter elongatus</name>
    <dbReference type="NCBI Taxonomy" id="877208"/>
    <lineage>
        <taxon>Bacteria</taxon>
        <taxon>Pseudomonadati</taxon>
        <taxon>Bacteroidota</taxon>
        <taxon>Cytophagia</taxon>
        <taxon>Cytophagales</taxon>
        <taxon>Hymenobacteraceae</taxon>
        <taxon>Hymenobacter</taxon>
    </lineage>
</organism>
<reference evidence="2 3" key="1">
    <citation type="submission" date="2019-04" db="EMBL/GenBank/DDBJ databases">
        <authorList>
            <person name="Feng G."/>
            <person name="Zhang J."/>
            <person name="Zhu H."/>
        </authorList>
    </citation>
    <scope>NUCLEOTIDE SEQUENCE [LARGE SCALE GENOMIC DNA]</scope>
    <source>
        <strain evidence="2 3">JCM 17223</strain>
    </source>
</reference>
<feature type="domain" description="STAS" evidence="1">
    <location>
        <begin position="1"/>
        <end position="110"/>
    </location>
</feature>
<evidence type="ECO:0000313" key="2">
    <source>
        <dbReference type="EMBL" id="TGE18874.1"/>
    </source>
</evidence>